<dbReference type="RefSeq" id="WP_104984960.1">
    <property type="nucleotide sequence ID" value="NZ_CP012673.1"/>
</dbReference>
<reference evidence="1 2" key="1">
    <citation type="submission" date="2015-09" db="EMBL/GenBank/DDBJ databases">
        <title>Sorangium comparison.</title>
        <authorList>
            <person name="Zaburannyi N."/>
            <person name="Bunk B."/>
            <person name="Overmann J."/>
            <person name="Mueller R."/>
        </authorList>
    </citation>
    <scope>NUCLEOTIDE SEQUENCE [LARGE SCALE GENOMIC DNA]</scope>
    <source>
        <strain evidence="1 2">So ce26</strain>
    </source>
</reference>
<dbReference type="Proteomes" id="UP000238348">
    <property type="component" value="Chromosome"/>
</dbReference>
<sequence length="182" mass="19079">MTRDEQPDFGETMQRIEELVERIESLPAADVRAAARELARALLDAHRMGLERLVQRLRAAGEAGAAILEEAASDACVGSLLLLHDLHPLAAEERVRRAISALEPALRGQGLAVELVELSGGRARLSLSGPAASPLARAAMARAVEAAVADAAPDLSALEIEGAPAPPGLVPATRLIEGARRL</sequence>
<dbReference type="Gene3D" id="3.30.300.130">
    <property type="entry name" value="Fe-S cluster assembly (FSCA)"/>
    <property type="match status" value="1"/>
</dbReference>
<gene>
    <name evidence="1" type="ORF">SOCE26_083500</name>
</gene>
<proteinExistence type="predicted"/>
<accession>A0A2L0F5R6</accession>
<dbReference type="EMBL" id="CP012673">
    <property type="protein sequence ID" value="AUX46841.1"/>
    <property type="molecule type" value="Genomic_DNA"/>
</dbReference>
<evidence type="ECO:0000313" key="2">
    <source>
        <dbReference type="Proteomes" id="UP000238348"/>
    </source>
</evidence>
<dbReference type="InterPro" id="IPR034904">
    <property type="entry name" value="FSCA_dom_sf"/>
</dbReference>
<name>A0A2L0F5R6_SORCE</name>
<protein>
    <recommendedName>
        <fullName evidence="3">NIF system FeS cluster assembly NifU C-terminal domain-containing protein</fullName>
    </recommendedName>
</protein>
<evidence type="ECO:0000313" key="1">
    <source>
        <dbReference type="EMBL" id="AUX46841.1"/>
    </source>
</evidence>
<dbReference type="AlphaFoldDB" id="A0A2L0F5R6"/>
<organism evidence="1 2">
    <name type="scientific">Sorangium cellulosum</name>
    <name type="common">Polyangium cellulosum</name>
    <dbReference type="NCBI Taxonomy" id="56"/>
    <lineage>
        <taxon>Bacteria</taxon>
        <taxon>Pseudomonadati</taxon>
        <taxon>Myxococcota</taxon>
        <taxon>Polyangia</taxon>
        <taxon>Polyangiales</taxon>
        <taxon>Polyangiaceae</taxon>
        <taxon>Sorangium</taxon>
    </lineage>
</organism>
<evidence type="ECO:0008006" key="3">
    <source>
        <dbReference type="Google" id="ProtNLM"/>
    </source>
</evidence>